<keyword evidence="4" id="KW-1185">Reference proteome</keyword>
<evidence type="ECO:0000313" key="3">
    <source>
        <dbReference type="EMBL" id="GMF51760.1"/>
    </source>
</evidence>
<comment type="caution">
    <text evidence="3">The sequence shown here is derived from an EMBL/GenBank/DDBJ whole genome shotgun (WGS) entry which is preliminary data.</text>
</comment>
<proteinExistence type="predicted"/>
<dbReference type="PROSITE" id="PS51257">
    <property type="entry name" value="PROKAR_LIPOPROTEIN"/>
    <property type="match status" value="1"/>
</dbReference>
<reference evidence="3" key="1">
    <citation type="submission" date="2023-04" db="EMBL/GenBank/DDBJ databases">
        <title>Phytophthora fragariaefolia NBRC 109709.</title>
        <authorList>
            <person name="Ichikawa N."/>
            <person name="Sato H."/>
            <person name="Tonouchi N."/>
        </authorList>
    </citation>
    <scope>NUCLEOTIDE SEQUENCE</scope>
    <source>
        <strain evidence="3">NBRC 109709</strain>
    </source>
</reference>
<keyword evidence="2" id="KW-0732">Signal</keyword>
<protein>
    <submittedName>
        <fullName evidence="3">Unnamed protein product</fullName>
    </submittedName>
</protein>
<keyword evidence="1" id="KW-0472">Membrane</keyword>
<keyword evidence="1" id="KW-1133">Transmembrane helix</keyword>
<keyword evidence="1" id="KW-0812">Transmembrane</keyword>
<dbReference type="AlphaFoldDB" id="A0A9W6Y3D6"/>
<sequence length="184" mass="19730">MRKSDAFFLVLVGLLACCADIGASVVTETKRNLRAYDTSIFEDGAVLEERGIGGNVESALKKSASMSKLKSFNAAEAEVSKVKALLKKTPSLGKYRALSMKEAEIKKVQNMVAQNPELRRATSLVSNPGKLTKADLKKVEQFAKEHPKEGSSLMRSLFLISGLVVILVVGATVSIAALTSGKEN</sequence>
<feature type="signal peptide" evidence="2">
    <location>
        <begin position="1"/>
        <end position="23"/>
    </location>
</feature>
<dbReference type="EMBL" id="BSXT01002946">
    <property type="protein sequence ID" value="GMF51760.1"/>
    <property type="molecule type" value="Genomic_DNA"/>
</dbReference>
<evidence type="ECO:0000256" key="1">
    <source>
        <dbReference type="SAM" id="Phobius"/>
    </source>
</evidence>
<gene>
    <name evidence="3" type="ORF">Pfra01_002103100</name>
</gene>
<evidence type="ECO:0000256" key="2">
    <source>
        <dbReference type="SAM" id="SignalP"/>
    </source>
</evidence>
<feature type="transmembrane region" description="Helical" evidence="1">
    <location>
        <begin position="157"/>
        <end position="178"/>
    </location>
</feature>
<accession>A0A9W6Y3D6</accession>
<dbReference type="Proteomes" id="UP001165121">
    <property type="component" value="Unassembled WGS sequence"/>
</dbReference>
<name>A0A9W6Y3D6_9STRA</name>
<evidence type="ECO:0000313" key="4">
    <source>
        <dbReference type="Proteomes" id="UP001165121"/>
    </source>
</evidence>
<feature type="chain" id="PRO_5040879228" evidence="2">
    <location>
        <begin position="24"/>
        <end position="184"/>
    </location>
</feature>
<dbReference type="OrthoDB" id="97274at2759"/>
<organism evidence="3 4">
    <name type="scientific">Phytophthora fragariaefolia</name>
    <dbReference type="NCBI Taxonomy" id="1490495"/>
    <lineage>
        <taxon>Eukaryota</taxon>
        <taxon>Sar</taxon>
        <taxon>Stramenopiles</taxon>
        <taxon>Oomycota</taxon>
        <taxon>Peronosporomycetes</taxon>
        <taxon>Peronosporales</taxon>
        <taxon>Peronosporaceae</taxon>
        <taxon>Phytophthora</taxon>
    </lineage>
</organism>